<feature type="domain" description="PucR C-terminal helix-turn-helix" evidence="1">
    <location>
        <begin position="455"/>
        <end position="511"/>
    </location>
</feature>
<comment type="caution">
    <text evidence="2">The sequence shown here is derived from an EMBL/GenBank/DDBJ whole genome shotgun (WGS) entry which is preliminary data.</text>
</comment>
<accession>A0ABW3RSS9</accession>
<dbReference type="InterPro" id="IPR025736">
    <property type="entry name" value="PucR_C-HTH_dom"/>
</dbReference>
<name>A0ABW3RSS9_9BACL</name>
<organism evidence="2 3">
    <name type="scientific">Paenibacillus puldeungensis</name>
    <dbReference type="NCBI Taxonomy" id="696536"/>
    <lineage>
        <taxon>Bacteria</taxon>
        <taxon>Bacillati</taxon>
        <taxon>Bacillota</taxon>
        <taxon>Bacilli</taxon>
        <taxon>Bacillales</taxon>
        <taxon>Paenibacillaceae</taxon>
        <taxon>Paenibacillus</taxon>
    </lineage>
</organism>
<protein>
    <submittedName>
        <fullName evidence="2">PucR family transcriptional regulator</fullName>
    </submittedName>
</protein>
<dbReference type="PANTHER" id="PTHR33744">
    <property type="entry name" value="CARBOHYDRATE DIACID REGULATOR"/>
    <property type="match status" value="1"/>
</dbReference>
<evidence type="ECO:0000313" key="2">
    <source>
        <dbReference type="EMBL" id="MFD1175491.1"/>
    </source>
</evidence>
<dbReference type="Gene3D" id="1.10.10.2840">
    <property type="entry name" value="PucR C-terminal helix-turn-helix domain"/>
    <property type="match status" value="1"/>
</dbReference>
<reference evidence="3" key="1">
    <citation type="journal article" date="2019" name="Int. J. Syst. Evol. Microbiol.">
        <title>The Global Catalogue of Microorganisms (GCM) 10K type strain sequencing project: providing services to taxonomists for standard genome sequencing and annotation.</title>
        <authorList>
            <consortium name="The Broad Institute Genomics Platform"/>
            <consortium name="The Broad Institute Genome Sequencing Center for Infectious Disease"/>
            <person name="Wu L."/>
            <person name="Ma J."/>
        </authorList>
    </citation>
    <scope>NUCLEOTIDE SEQUENCE [LARGE SCALE GENOMIC DNA]</scope>
    <source>
        <strain evidence="3">CCUG 59189</strain>
    </source>
</reference>
<evidence type="ECO:0000259" key="1">
    <source>
        <dbReference type="Pfam" id="PF13556"/>
    </source>
</evidence>
<dbReference type="InterPro" id="IPR042070">
    <property type="entry name" value="PucR_C-HTH_sf"/>
</dbReference>
<gene>
    <name evidence="2" type="ORF">ACFQ3W_04140</name>
</gene>
<evidence type="ECO:0000313" key="3">
    <source>
        <dbReference type="Proteomes" id="UP001597262"/>
    </source>
</evidence>
<dbReference type="Proteomes" id="UP001597262">
    <property type="component" value="Unassembled WGS sequence"/>
</dbReference>
<keyword evidence="3" id="KW-1185">Reference proteome</keyword>
<sequence length="523" mass="60875">MHIDLAAIAVKLEQYDPQVHKGSSWQTPLYHCSLWGEGDCQNWDRHTLYLTGSPQAYTAMLEGGCPNILYTSNIAVSTPAPDQATSIILITKNEIQAIYDQISAMLQMRQKLTFDCEKLYNLLFEDRGLQEIVNAAYDMLRNPFALCDLSFVRIATPQQLHPDPVVSEYLNSYTAGYDFGRFYNVYRDKKFFEKVARNNGPMIVKEPDVDEFTYLISHINIQRIPVAFVSVLEYNHPFEDYDIELLDVLSKVISLEMQKSSYSQNIRSQNEYWIYHMLEDHPIPDQYEEGKHFIHEAGCPNHFYIFVISIEEYAKDNTLLKFVKKTLEKKLGFTNSLIYQGSIVVVASRYQNTPITKEELQQLAHLLGDNSLLCGVSRRFEQLREIKSHYLQALKTIELGRKLKPTGEQIMFYEDYALYDLLDHCACPEQLQTFCHPALMNLVKYDETYRTFFTATLHQYLIYNCNQSRTASALHIQRSTLLYRLKKIEEIMNIELEQPSFILHLNMSFKILEFTGAIQKMYL</sequence>
<proteinExistence type="predicted"/>
<dbReference type="InterPro" id="IPR051448">
    <property type="entry name" value="CdaR-like_regulators"/>
</dbReference>
<dbReference type="EMBL" id="JBHTLM010000002">
    <property type="protein sequence ID" value="MFD1175491.1"/>
    <property type="molecule type" value="Genomic_DNA"/>
</dbReference>
<dbReference type="PANTHER" id="PTHR33744:SF1">
    <property type="entry name" value="DNA-BINDING TRANSCRIPTIONAL ACTIVATOR ADER"/>
    <property type="match status" value="1"/>
</dbReference>
<dbReference type="RefSeq" id="WP_379316897.1">
    <property type="nucleotide sequence ID" value="NZ_JBHTLM010000002.1"/>
</dbReference>
<dbReference type="Pfam" id="PF13556">
    <property type="entry name" value="HTH_30"/>
    <property type="match status" value="1"/>
</dbReference>